<keyword evidence="2" id="KW-1185">Reference proteome</keyword>
<reference evidence="2" key="1">
    <citation type="submission" date="2011-08" db="EMBL/GenBank/DDBJ databases">
        <authorList>
            <person name="Rombauts S."/>
        </authorList>
    </citation>
    <scope>NUCLEOTIDE SEQUENCE</scope>
    <source>
        <strain evidence="2">London</strain>
    </source>
</reference>
<reference evidence="1" key="2">
    <citation type="submission" date="2015-06" db="UniProtKB">
        <authorList>
            <consortium name="EnsemblMetazoa"/>
        </authorList>
    </citation>
    <scope>IDENTIFICATION</scope>
</reference>
<evidence type="ECO:0000313" key="1">
    <source>
        <dbReference type="EnsemblMetazoa" id="tetur15g01090.1"/>
    </source>
</evidence>
<organism evidence="1 2">
    <name type="scientific">Tetranychus urticae</name>
    <name type="common">Two-spotted spider mite</name>
    <dbReference type="NCBI Taxonomy" id="32264"/>
    <lineage>
        <taxon>Eukaryota</taxon>
        <taxon>Metazoa</taxon>
        <taxon>Ecdysozoa</taxon>
        <taxon>Arthropoda</taxon>
        <taxon>Chelicerata</taxon>
        <taxon>Arachnida</taxon>
        <taxon>Acari</taxon>
        <taxon>Acariformes</taxon>
        <taxon>Trombidiformes</taxon>
        <taxon>Prostigmata</taxon>
        <taxon>Eleutherengona</taxon>
        <taxon>Raphignathae</taxon>
        <taxon>Tetranychoidea</taxon>
        <taxon>Tetranychidae</taxon>
        <taxon>Tetranychus</taxon>
    </lineage>
</organism>
<dbReference type="EMBL" id="CAEY01000240">
    <property type="status" value="NOT_ANNOTATED_CDS"/>
    <property type="molecule type" value="Genomic_DNA"/>
</dbReference>
<dbReference type="AlphaFoldDB" id="T1KMC1"/>
<dbReference type="HOGENOM" id="CLU_1449459_0_0_1"/>
<proteinExistence type="predicted"/>
<evidence type="ECO:0000313" key="2">
    <source>
        <dbReference type="Proteomes" id="UP000015104"/>
    </source>
</evidence>
<dbReference type="EnsemblMetazoa" id="tetur15g01090.1">
    <property type="protein sequence ID" value="tetur15g01090.1"/>
    <property type="gene ID" value="tetur15g01090"/>
</dbReference>
<sequence length="187" mass="20885">MLLKVPLLKDFLKALIELKSLKRFAAILSDHDPFNCISTYNLAQEQLGLLIKTGYRLGLLQVVVSFLPMPLKKSTGMRILNPGTSVVVSSLGSISEFNLLMAVLSILISELIAVKHFKIELFAAIYKSFGRQNNRTDTLKDVISQNNIPKCTAVCPCLCYKDYTDVFERAVAIRINEPIPLEPIPVF</sequence>
<accession>T1KMC1</accession>
<dbReference type="Proteomes" id="UP000015104">
    <property type="component" value="Unassembled WGS sequence"/>
</dbReference>
<name>T1KMC1_TETUR</name>
<protein>
    <submittedName>
        <fullName evidence="1">Uncharacterized protein</fullName>
    </submittedName>
</protein>